<dbReference type="EMBL" id="JBHSBB010000010">
    <property type="protein sequence ID" value="MFC4032718.1"/>
    <property type="molecule type" value="Genomic_DNA"/>
</dbReference>
<feature type="transmembrane region" description="Helical" evidence="2">
    <location>
        <begin position="40"/>
        <end position="67"/>
    </location>
</feature>
<evidence type="ECO:0000259" key="3">
    <source>
        <dbReference type="Pfam" id="PF07811"/>
    </source>
</evidence>
<keyword evidence="2" id="KW-0472">Membrane</keyword>
<keyword evidence="2" id="KW-1133">Transmembrane helix</keyword>
<evidence type="ECO:0000256" key="1">
    <source>
        <dbReference type="SAM" id="MobiDB-lite"/>
    </source>
</evidence>
<dbReference type="Pfam" id="PF07811">
    <property type="entry name" value="TadE"/>
    <property type="match status" value="1"/>
</dbReference>
<reference evidence="5" key="1">
    <citation type="journal article" date="2019" name="Int. J. Syst. Evol. Microbiol.">
        <title>The Global Catalogue of Microorganisms (GCM) 10K type strain sequencing project: providing services to taxonomists for standard genome sequencing and annotation.</title>
        <authorList>
            <consortium name="The Broad Institute Genomics Platform"/>
            <consortium name="The Broad Institute Genome Sequencing Center for Infectious Disease"/>
            <person name="Wu L."/>
            <person name="Ma J."/>
        </authorList>
    </citation>
    <scope>NUCLEOTIDE SEQUENCE [LARGE SCALE GENOMIC DNA]</scope>
    <source>
        <strain evidence="5">CGMCC 4.7237</strain>
    </source>
</reference>
<organism evidence="4 5">
    <name type="scientific">Streptomyces polygonati</name>
    <dbReference type="NCBI Taxonomy" id="1617087"/>
    <lineage>
        <taxon>Bacteria</taxon>
        <taxon>Bacillati</taxon>
        <taxon>Actinomycetota</taxon>
        <taxon>Actinomycetes</taxon>
        <taxon>Kitasatosporales</taxon>
        <taxon>Streptomycetaceae</taxon>
        <taxon>Streptomyces</taxon>
    </lineage>
</organism>
<proteinExistence type="predicted"/>
<feature type="region of interest" description="Disordered" evidence="1">
    <location>
        <begin position="1"/>
        <end position="33"/>
    </location>
</feature>
<gene>
    <name evidence="4" type="ORF">ACFO3J_14655</name>
</gene>
<name>A0ABV8HKZ9_9ACTN</name>
<feature type="domain" description="TadE-like" evidence="3">
    <location>
        <begin position="39"/>
        <end position="81"/>
    </location>
</feature>
<evidence type="ECO:0000313" key="5">
    <source>
        <dbReference type="Proteomes" id="UP001595765"/>
    </source>
</evidence>
<comment type="caution">
    <text evidence="4">The sequence shown here is derived from an EMBL/GenBank/DDBJ whole genome shotgun (WGS) entry which is preliminary data.</text>
</comment>
<protein>
    <submittedName>
        <fullName evidence="4">TadE/TadG family type IV pilus assembly protein</fullName>
    </submittedName>
</protein>
<evidence type="ECO:0000256" key="2">
    <source>
        <dbReference type="SAM" id="Phobius"/>
    </source>
</evidence>
<sequence>MRATPRLSRPPRAPSHRAGPRARALPVPPRTRGRLRDRGVASLEFLGMLPFLLLIALAGIQLGIAAYCGEQAGTAARTAARTAAEANPRTDPQAAGEDAVSGWVNVDIDLQPDRSSVTANATVQIPSVMPGLSFLGPVTRTATMPKEDDTQ</sequence>
<keyword evidence="2" id="KW-0812">Transmembrane</keyword>
<accession>A0ABV8HKZ9</accession>
<dbReference type="Proteomes" id="UP001595765">
    <property type="component" value="Unassembled WGS sequence"/>
</dbReference>
<dbReference type="RefSeq" id="WP_386429820.1">
    <property type="nucleotide sequence ID" value="NZ_JBHSBB010000010.1"/>
</dbReference>
<keyword evidence="5" id="KW-1185">Reference proteome</keyword>
<evidence type="ECO:0000313" key="4">
    <source>
        <dbReference type="EMBL" id="MFC4032718.1"/>
    </source>
</evidence>
<dbReference type="InterPro" id="IPR012495">
    <property type="entry name" value="TadE-like_dom"/>
</dbReference>